<keyword evidence="3" id="KW-1185">Reference proteome</keyword>
<protein>
    <submittedName>
        <fullName evidence="2">UPF0183 protein</fullName>
    </submittedName>
</protein>
<comment type="caution">
    <text evidence="2">The sequence shown here is derived from an EMBL/GenBank/DDBJ whole genome shotgun (WGS) entry which is preliminary data.</text>
</comment>
<proteinExistence type="predicted"/>
<accession>A0A371HY53</accession>
<reference evidence="2" key="1">
    <citation type="submission" date="2018-05" db="EMBL/GenBank/DDBJ databases">
        <title>Draft genome of Mucuna pruriens seed.</title>
        <authorList>
            <person name="Nnadi N.E."/>
            <person name="Vos R."/>
            <person name="Hasami M.H."/>
            <person name="Devisetty U.K."/>
            <person name="Aguiy J.C."/>
        </authorList>
    </citation>
    <scope>NUCLEOTIDE SEQUENCE [LARGE SCALE GENOMIC DNA]</scope>
    <source>
        <strain evidence="2">JCA_2017</strain>
    </source>
</reference>
<evidence type="ECO:0000256" key="1">
    <source>
        <dbReference type="SAM" id="SignalP"/>
    </source>
</evidence>
<dbReference type="AlphaFoldDB" id="A0A371HY53"/>
<feature type="signal peptide" evidence="1">
    <location>
        <begin position="1"/>
        <end position="21"/>
    </location>
</feature>
<gene>
    <name evidence="2" type="ORF">CR513_08232</name>
</gene>
<evidence type="ECO:0000313" key="2">
    <source>
        <dbReference type="EMBL" id="RDY07624.1"/>
    </source>
</evidence>
<feature type="non-terminal residue" evidence="2">
    <location>
        <position position="1"/>
    </location>
</feature>
<feature type="chain" id="PRO_5016794842" evidence="1">
    <location>
        <begin position="22"/>
        <end position="120"/>
    </location>
</feature>
<dbReference type="OrthoDB" id="411211at2759"/>
<organism evidence="2 3">
    <name type="scientific">Mucuna pruriens</name>
    <name type="common">Velvet bean</name>
    <name type="synonym">Dolichos pruriens</name>
    <dbReference type="NCBI Taxonomy" id="157652"/>
    <lineage>
        <taxon>Eukaryota</taxon>
        <taxon>Viridiplantae</taxon>
        <taxon>Streptophyta</taxon>
        <taxon>Embryophyta</taxon>
        <taxon>Tracheophyta</taxon>
        <taxon>Spermatophyta</taxon>
        <taxon>Magnoliopsida</taxon>
        <taxon>eudicotyledons</taxon>
        <taxon>Gunneridae</taxon>
        <taxon>Pentapetalae</taxon>
        <taxon>rosids</taxon>
        <taxon>fabids</taxon>
        <taxon>Fabales</taxon>
        <taxon>Fabaceae</taxon>
        <taxon>Papilionoideae</taxon>
        <taxon>50 kb inversion clade</taxon>
        <taxon>NPAAA clade</taxon>
        <taxon>indigoferoid/millettioid clade</taxon>
        <taxon>Phaseoleae</taxon>
        <taxon>Mucuna</taxon>
    </lineage>
</organism>
<sequence>MHMNASNALLVLLRMPCGTNSNPGSRLGTTLQIFTSTISHAALIGQHGRAPINMGVHIRCDFAWTYIEPTSYGKKVGVGFLMNKASTPPLPTDNIYMEEVQVKLGEELKISCSSCSKLKA</sequence>
<keyword evidence="1" id="KW-0732">Signal</keyword>
<dbReference type="STRING" id="157652.A0A371HY53"/>
<name>A0A371HY53_MUCPR</name>
<dbReference type="EMBL" id="QJKJ01001429">
    <property type="protein sequence ID" value="RDY07624.1"/>
    <property type="molecule type" value="Genomic_DNA"/>
</dbReference>
<dbReference type="Proteomes" id="UP000257109">
    <property type="component" value="Unassembled WGS sequence"/>
</dbReference>
<evidence type="ECO:0000313" key="3">
    <source>
        <dbReference type="Proteomes" id="UP000257109"/>
    </source>
</evidence>